<dbReference type="Gene3D" id="3.60.130.10">
    <property type="entry name" value="Clavaminate synthase-like"/>
    <property type="match status" value="1"/>
</dbReference>
<name>A0A7S3PRJ9_9STRA</name>
<dbReference type="GO" id="GO:0051213">
    <property type="term" value="F:dioxygenase activity"/>
    <property type="evidence" value="ECO:0007669"/>
    <property type="project" value="UniProtKB-KW"/>
</dbReference>
<dbReference type="GO" id="GO:0046872">
    <property type="term" value="F:metal ion binding"/>
    <property type="evidence" value="ECO:0007669"/>
    <property type="project" value="UniProtKB-KW"/>
</dbReference>
<evidence type="ECO:0000256" key="3">
    <source>
        <dbReference type="ARBA" id="ARBA00022964"/>
    </source>
</evidence>
<dbReference type="SUPFAM" id="SSF51197">
    <property type="entry name" value="Clavaminate synthase-like"/>
    <property type="match status" value="1"/>
</dbReference>
<dbReference type="PANTHER" id="PTHR43779">
    <property type="entry name" value="DIOXYGENASE RV0097-RELATED"/>
    <property type="match status" value="1"/>
</dbReference>
<accession>A0A7S3PRJ9</accession>
<proteinExistence type="inferred from homology"/>
<dbReference type="PANTHER" id="PTHR43779:SF3">
    <property type="entry name" value="(3R)-3-[(CARBOXYMETHYL)AMINO]FATTY ACID OXYGENASE_DECARBOXYLASE"/>
    <property type="match status" value="1"/>
</dbReference>
<evidence type="ECO:0000256" key="2">
    <source>
        <dbReference type="ARBA" id="ARBA00022723"/>
    </source>
</evidence>
<feature type="domain" description="TauD/TfdA-like" evidence="6">
    <location>
        <begin position="28"/>
        <end position="292"/>
    </location>
</feature>
<comment type="similarity">
    <text evidence="1">Belongs to the TfdA dioxygenase family.</text>
</comment>
<keyword evidence="2" id="KW-0479">Metal-binding</keyword>
<keyword evidence="3" id="KW-0223">Dioxygenase</keyword>
<evidence type="ECO:0000313" key="7">
    <source>
        <dbReference type="EMBL" id="CAE0447825.1"/>
    </source>
</evidence>
<keyword evidence="4" id="KW-0560">Oxidoreductase</keyword>
<dbReference type="AlphaFoldDB" id="A0A7S3PRJ9"/>
<evidence type="ECO:0000256" key="4">
    <source>
        <dbReference type="ARBA" id="ARBA00023002"/>
    </source>
</evidence>
<keyword evidence="5" id="KW-0408">Iron</keyword>
<gene>
    <name evidence="7" type="ORF">ASTO00021_LOCUS17788</name>
</gene>
<evidence type="ECO:0000256" key="5">
    <source>
        <dbReference type="ARBA" id="ARBA00023004"/>
    </source>
</evidence>
<dbReference type="InterPro" id="IPR042098">
    <property type="entry name" value="TauD-like_sf"/>
</dbReference>
<dbReference type="InterPro" id="IPR051178">
    <property type="entry name" value="TfdA_dioxygenase"/>
</dbReference>
<dbReference type="Pfam" id="PF02668">
    <property type="entry name" value="TauD"/>
    <property type="match status" value="1"/>
</dbReference>
<dbReference type="EMBL" id="HBIN01023121">
    <property type="protein sequence ID" value="CAE0447825.1"/>
    <property type="molecule type" value="Transcribed_RNA"/>
</dbReference>
<dbReference type="InterPro" id="IPR003819">
    <property type="entry name" value="TauD/TfdA-like"/>
</dbReference>
<evidence type="ECO:0000259" key="6">
    <source>
        <dbReference type="Pfam" id="PF02668"/>
    </source>
</evidence>
<sequence>MSRARIPFICPPLREQTISVLHECGAKIRALEPFGAEVTGLNLRDPLDGVTVTTLQHEMSLRGFVCFRQQGVLTAEEQVSASKLWGGKEIHTTHSNHFASPHPDVFRLSNDPLHGIPDVGPQWHNDGSFLPRVFSHVGYHIVSVPAKGGNTEFSHLGGAYDRLSPGEQERWSRIVSVNATSGVVHPLVHIHPISKRQVCFLHLGMTGAAIEIVHGILQVESIDDLHCLDDAELTSLMKRYNEVLGDRDITYSHQYQEGDLIVIDNLAVAHRATPEAHLPANTQGLRILHRTTVKGMVNLGPDPKFALPPIIHGNPFPKGAWVIGGLGFRWDDSIRIRN</sequence>
<organism evidence="7">
    <name type="scientific">Aplanochytrium stocchinoi</name>
    <dbReference type="NCBI Taxonomy" id="215587"/>
    <lineage>
        <taxon>Eukaryota</taxon>
        <taxon>Sar</taxon>
        <taxon>Stramenopiles</taxon>
        <taxon>Bigyra</taxon>
        <taxon>Labyrinthulomycetes</taxon>
        <taxon>Thraustochytrida</taxon>
        <taxon>Thraustochytriidae</taxon>
        <taxon>Aplanochytrium</taxon>
    </lineage>
</organism>
<reference evidence="7" key="1">
    <citation type="submission" date="2021-01" db="EMBL/GenBank/DDBJ databases">
        <authorList>
            <person name="Corre E."/>
            <person name="Pelletier E."/>
            <person name="Niang G."/>
            <person name="Scheremetjew M."/>
            <person name="Finn R."/>
            <person name="Kale V."/>
            <person name="Holt S."/>
            <person name="Cochrane G."/>
            <person name="Meng A."/>
            <person name="Brown T."/>
            <person name="Cohen L."/>
        </authorList>
    </citation>
    <scope>NUCLEOTIDE SEQUENCE</scope>
    <source>
        <strain evidence="7">GSBS06</strain>
    </source>
</reference>
<evidence type="ECO:0000256" key="1">
    <source>
        <dbReference type="ARBA" id="ARBA00005896"/>
    </source>
</evidence>
<protein>
    <recommendedName>
        <fullName evidence="6">TauD/TfdA-like domain-containing protein</fullName>
    </recommendedName>
</protein>